<dbReference type="AlphaFoldDB" id="A0A4S4MQL3"/>
<reference evidence="7 8" key="1">
    <citation type="submission" date="2019-02" db="EMBL/GenBank/DDBJ databases">
        <title>Genome sequencing of the rare red list fungi Antrodiella citrinella (Flaviporus citrinellus).</title>
        <authorList>
            <person name="Buettner E."/>
            <person name="Kellner H."/>
        </authorList>
    </citation>
    <scope>NUCLEOTIDE SEQUENCE [LARGE SCALE GENOMIC DNA]</scope>
    <source>
        <strain evidence="7 8">DSM 108506</strain>
    </source>
</reference>
<name>A0A4S4MQL3_9APHY</name>
<comment type="caution">
    <text evidence="7">The sequence shown here is derived from an EMBL/GenBank/DDBJ whole genome shotgun (WGS) entry which is preliminary data.</text>
</comment>
<dbReference type="OrthoDB" id="2831558at2759"/>
<evidence type="ECO:0000256" key="3">
    <source>
        <dbReference type="ARBA" id="ARBA00016197"/>
    </source>
</evidence>
<accession>A0A4S4MQL3</accession>
<keyword evidence="8" id="KW-1185">Reference proteome</keyword>
<evidence type="ECO:0000256" key="2">
    <source>
        <dbReference type="ARBA" id="ARBA00005543"/>
    </source>
</evidence>
<dbReference type="Proteomes" id="UP000308730">
    <property type="component" value="Unassembled WGS sequence"/>
</dbReference>
<comment type="subcellular location">
    <subcellularLocation>
        <location evidence="1">Mitochondrion</location>
    </subcellularLocation>
</comment>
<keyword evidence="4" id="KW-0809">Transit peptide</keyword>
<evidence type="ECO:0000313" key="7">
    <source>
        <dbReference type="EMBL" id="THH28342.1"/>
    </source>
</evidence>
<evidence type="ECO:0000256" key="5">
    <source>
        <dbReference type="ARBA" id="ARBA00023128"/>
    </source>
</evidence>
<evidence type="ECO:0000256" key="1">
    <source>
        <dbReference type="ARBA" id="ARBA00004173"/>
    </source>
</evidence>
<organism evidence="7 8">
    <name type="scientific">Antrodiella citrinella</name>
    <dbReference type="NCBI Taxonomy" id="2447956"/>
    <lineage>
        <taxon>Eukaryota</taxon>
        <taxon>Fungi</taxon>
        <taxon>Dikarya</taxon>
        <taxon>Basidiomycota</taxon>
        <taxon>Agaricomycotina</taxon>
        <taxon>Agaricomycetes</taxon>
        <taxon>Polyporales</taxon>
        <taxon>Steccherinaceae</taxon>
        <taxon>Antrodiella</taxon>
    </lineage>
</organism>
<evidence type="ECO:0000313" key="8">
    <source>
        <dbReference type="Proteomes" id="UP000308730"/>
    </source>
</evidence>
<gene>
    <name evidence="7" type="ORF">EUX98_g5841</name>
</gene>
<dbReference type="GO" id="GO:0005739">
    <property type="term" value="C:mitochondrion"/>
    <property type="evidence" value="ECO:0007669"/>
    <property type="project" value="UniProtKB-SubCell"/>
</dbReference>
<protein>
    <recommendedName>
        <fullName evidence="3">Altered inheritance of mitochondria protein 9, mitochondrial</fullName>
    </recommendedName>
    <alternativeName>
        <fullName evidence="6">Found in mitochondrial proteome protein 29</fullName>
    </alternativeName>
</protein>
<dbReference type="InterPro" id="IPR051035">
    <property type="entry name" value="Mito_inheritance_9"/>
</dbReference>
<dbReference type="InterPro" id="IPR011009">
    <property type="entry name" value="Kinase-like_dom_sf"/>
</dbReference>
<sequence length="525" mass="58661">MNARRVVFNVSALEKAASAAVGANKVLSIKKFRESLTRDFHCVFDNGKEAVVRIPTPLAGPPHLTTASEVATMDFLRRLHLPVPRVLAWNSRAHSSEVGVEYIVMETGQGGGPVFDEKAWEEVEDKLGEATSPFIQALSDTLRPLADLRFKYHGSIYYKADVPSGMKSYGDFLLDGAPSGVDLSPFVVGPSVHREFWEGDRATLAIDRGPWTSALDNLQAIVAREQRWLEGGFAKPSLDDHYLCVLPTQKVEDHLRTLDHYKTILPCITPTDGVLDSGRLWHPNLRLEDVSFKVAPDSSSVEILSLTNWTGAIVGPSFVNVKVPPFLYHPQAAFPGNRDELAQPLNDGMSAEEVEKAKQLNLKVAMHRLFEDVTYPGMVGVPIRDYAATSALRTMGSTWKAGLINARYFLSQMTIVDWPTYSPNPCPVKLSPSEIKLAMTTISYYSEEIAFWMAISIECEVDEQGFFDFHNGLRDTAKFERTKAWLVDAEKDFVAAVPGDERKRAFLWPYRESMQDHPRSHLVDF</sequence>
<proteinExistence type="inferred from homology"/>
<dbReference type="SUPFAM" id="SSF56112">
    <property type="entry name" value="Protein kinase-like (PK-like)"/>
    <property type="match status" value="1"/>
</dbReference>
<dbReference type="PANTHER" id="PTHR36091">
    <property type="entry name" value="ALTERED INHERITANCE OF MITOCHONDRIA PROTEIN 9, MITOCHONDRIAL"/>
    <property type="match status" value="1"/>
</dbReference>
<keyword evidence="5" id="KW-0496">Mitochondrion</keyword>
<comment type="similarity">
    <text evidence="2">Belongs to the AIM9 family.</text>
</comment>
<dbReference type="EMBL" id="SGPM01000185">
    <property type="protein sequence ID" value="THH28342.1"/>
    <property type="molecule type" value="Genomic_DNA"/>
</dbReference>
<evidence type="ECO:0000256" key="4">
    <source>
        <dbReference type="ARBA" id="ARBA00022946"/>
    </source>
</evidence>
<dbReference type="PANTHER" id="PTHR36091:SF1">
    <property type="entry name" value="ALTERED INHERITANCE OF MITOCHONDRIA PROTEIN 9, MITOCHONDRIAL"/>
    <property type="match status" value="1"/>
</dbReference>
<evidence type="ECO:0000256" key="6">
    <source>
        <dbReference type="ARBA" id="ARBA00031849"/>
    </source>
</evidence>